<gene>
    <name evidence="2" type="ORF">PtA15_11A699</name>
</gene>
<dbReference type="EMBL" id="CP110431">
    <property type="protein sequence ID" value="WAQ90007.1"/>
    <property type="molecule type" value="Genomic_DNA"/>
</dbReference>
<dbReference type="Proteomes" id="UP001164743">
    <property type="component" value="Chromosome 11A"/>
</dbReference>
<evidence type="ECO:0000313" key="3">
    <source>
        <dbReference type="Proteomes" id="UP001164743"/>
    </source>
</evidence>
<proteinExistence type="predicted"/>
<evidence type="ECO:0000313" key="2">
    <source>
        <dbReference type="EMBL" id="WAQ90007.1"/>
    </source>
</evidence>
<organism evidence="2 3">
    <name type="scientific">Puccinia triticina</name>
    <dbReference type="NCBI Taxonomy" id="208348"/>
    <lineage>
        <taxon>Eukaryota</taxon>
        <taxon>Fungi</taxon>
        <taxon>Dikarya</taxon>
        <taxon>Basidiomycota</taxon>
        <taxon>Pucciniomycotina</taxon>
        <taxon>Pucciniomycetes</taxon>
        <taxon>Pucciniales</taxon>
        <taxon>Pucciniaceae</taxon>
        <taxon>Puccinia</taxon>
    </lineage>
</organism>
<evidence type="ECO:0000256" key="1">
    <source>
        <dbReference type="SAM" id="MobiDB-lite"/>
    </source>
</evidence>
<sequence>MNTATDVEWVEPLLLFRGVCARPPAGPHSGLGAFTPPTHTRPSWEARPNRTGFREGLGTS</sequence>
<accession>A0ABY7CZZ5</accession>
<protein>
    <submittedName>
        <fullName evidence="2">Uncharacterized protein</fullName>
    </submittedName>
</protein>
<reference evidence="2" key="1">
    <citation type="submission" date="2022-10" db="EMBL/GenBank/DDBJ databases">
        <title>Puccinia triticina Genome sequencing and assembly.</title>
        <authorList>
            <person name="Li C."/>
        </authorList>
    </citation>
    <scope>NUCLEOTIDE SEQUENCE</scope>
    <source>
        <strain evidence="2">Pt15</strain>
    </source>
</reference>
<name>A0ABY7CZZ5_9BASI</name>
<feature type="region of interest" description="Disordered" evidence="1">
    <location>
        <begin position="27"/>
        <end position="60"/>
    </location>
</feature>
<dbReference type="RefSeq" id="XP_053025562.1">
    <property type="nucleotide sequence ID" value="XM_053161634.1"/>
</dbReference>
<dbReference type="GeneID" id="77802529"/>
<keyword evidence="3" id="KW-1185">Reference proteome</keyword>